<dbReference type="Proteomes" id="UP000287651">
    <property type="component" value="Unassembled WGS sequence"/>
</dbReference>
<reference evidence="2 3" key="1">
    <citation type="journal article" date="2014" name="Agronomy (Basel)">
        <title>A Draft Genome Sequence for Ensete ventricosum, the Drought-Tolerant Tree Against Hunger.</title>
        <authorList>
            <person name="Harrison J."/>
            <person name="Moore K.A."/>
            <person name="Paszkiewicz K."/>
            <person name="Jones T."/>
            <person name="Grant M."/>
            <person name="Ambacheew D."/>
            <person name="Muzemil S."/>
            <person name="Studholme D.J."/>
        </authorList>
    </citation>
    <scope>NUCLEOTIDE SEQUENCE [LARGE SCALE GENOMIC DNA]</scope>
</reference>
<proteinExistence type="predicted"/>
<evidence type="ECO:0000313" key="2">
    <source>
        <dbReference type="EMBL" id="RRT36028.1"/>
    </source>
</evidence>
<comment type="caution">
    <text evidence="2">The sequence shown here is derived from an EMBL/GenBank/DDBJ whole genome shotgun (WGS) entry which is preliminary data.</text>
</comment>
<name>A0A426X9B1_ENSVE</name>
<sequence>VLEQDVRAGDGGCCYLPAWEQDAKMVGKSWWPQVQVVAWLACGGRSRVGNGRWQQVSSTRSDLNRVRTEENSREFGQEQRKTSKSSVLCSAGLGSTSSGRRRRTSVRDRSVKEEKQIWFGIARLDAQAAAEVGLSWSRLPPRRIRHCDCRRGELGVTVVDLEVIGVVAAFRRFSPLAIIADPL</sequence>
<protein>
    <submittedName>
        <fullName evidence="2">Uncharacterized protein</fullName>
    </submittedName>
</protein>
<feature type="non-terminal residue" evidence="2">
    <location>
        <position position="1"/>
    </location>
</feature>
<dbReference type="EMBL" id="AMZH03024162">
    <property type="protein sequence ID" value="RRT36028.1"/>
    <property type="molecule type" value="Genomic_DNA"/>
</dbReference>
<organism evidence="2 3">
    <name type="scientific">Ensete ventricosum</name>
    <name type="common">Abyssinian banana</name>
    <name type="synonym">Musa ensete</name>
    <dbReference type="NCBI Taxonomy" id="4639"/>
    <lineage>
        <taxon>Eukaryota</taxon>
        <taxon>Viridiplantae</taxon>
        <taxon>Streptophyta</taxon>
        <taxon>Embryophyta</taxon>
        <taxon>Tracheophyta</taxon>
        <taxon>Spermatophyta</taxon>
        <taxon>Magnoliopsida</taxon>
        <taxon>Liliopsida</taxon>
        <taxon>Zingiberales</taxon>
        <taxon>Musaceae</taxon>
        <taxon>Ensete</taxon>
    </lineage>
</organism>
<gene>
    <name evidence="2" type="ORF">B296_00053862</name>
</gene>
<feature type="region of interest" description="Disordered" evidence="1">
    <location>
        <begin position="59"/>
        <end position="108"/>
    </location>
</feature>
<accession>A0A426X9B1</accession>
<evidence type="ECO:0000313" key="3">
    <source>
        <dbReference type="Proteomes" id="UP000287651"/>
    </source>
</evidence>
<dbReference type="AlphaFoldDB" id="A0A426X9B1"/>
<evidence type="ECO:0000256" key="1">
    <source>
        <dbReference type="SAM" id="MobiDB-lite"/>
    </source>
</evidence>
<feature type="compositionally biased region" description="Basic and acidic residues" evidence="1">
    <location>
        <begin position="62"/>
        <end position="81"/>
    </location>
</feature>